<dbReference type="PANTHER" id="PTHR34818">
    <property type="entry name" value="PROTEIN BLI-3"/>
    <property type="match status" value="1"/>
</dbReference>
<evidence type="ECO:0000259" key="1">
    <source>
        <dbReference type="Pfam" id="PF16242"/>
    </source>
</evidence>
<dbReference type="PANTHER" id="PTHR34818:SF1">
    <property type="entry name" value="PROTEIN BLI-3"/>
    <property type="match status" value="1"/>
</dbReference>
<dbReference type="InterPro" id="IPR038725">
    <property type="entry name" value="YdaG_split_barrel_FMN-bd"/>
</dbReference>
<dbReference type="RefSeq" id="WP_173196696.1">
    <property type="nucleotide sequence ID" value="NZ_JABFCX010000002.1"/>
</dbReference>
<dbReference type="EMBL" id="JABFCX010000002">
    <property type="protein sequence ID" value="NNU15307.1"/>
    <property type="molecule type" value="Genomic_DNA"/>
</dbReference>
<sequence length="168" mass="18984">MVDLTQTENHPDAQFYDILDEVPAGMLHLENTPLHSQPMAATREQGTNTLWFFAKTDSELVQEMRKGNSTAHFVVVGKNHDFHACVNGYIRENLDTAKRDEYWNPVVAAWYEGGKEDPTLTLLQMDLETGSIWGSTGSSVKFGWEIAKANLMDEKTPDVGVHRTVKFR</sequence>
<feature type="domain" description="General stress protein FMN-binding split barrel" evidence="1">
    <location>
        <begin position="13"/>
        <end position="155"/>
    </location>
</feature>
<name>A0A7Y3W4I7_9PROT</name>
<dbReference type="SUPFAM" id="SSF50475">
    <property type="entry name" value="FMN-binding split barrel"/>
    <property type="match status" value="1"/>
</dbReference>
<accession>A0A7Y3W4I7</accession>
<dbReference type="InterPro" id="IPR052917">
    <property type="entry name" value="Stress-Dev_Protein"/>
</dbReference>
<gene>
    <name evidence="2" type="ORF">HK107_03075</name>
</gene>
<proteinExistence type="predicted"/>
<dbReference type="InterPro" id="IPR012349">
    <property type="entry name" value="Split_barrel_FMN-bd"/>
</dbReference>
<protein>
    <submittedName>
        <fullName evidence="2">Pyridoxamine 5'-phosphate oxidase family protein</fullName>
    </submittedName>
</protein>
<organism evidence="2 3">
    <name type="scientific">Parvularcula mediterranea</name>
    <dbReference type="NCBI Taxonomy" id="2732508"/>
    <lineage>
        <taxon>Bacteria</taxon>
        <taxon>Pseudomonadati</taxon>
        <taxon>Pseudomonadota</taxon>
        <taxon>Alphaproteobacteria</taxon>
        <taxon>Parvularculales</taxon>
        <taxon>Parvularculaceae</taxon>
        <taxon>Parvularcula</taxon>
    </lineage>
</organism>
<keyword evidence="3" id="KW-1185">Reference proteome</keyword>
<comment type="caution">
    <text evidence="2">The sequence shown here is derived from an EMBL/GenBank/DDBJ whole genome shotgun (WGS) entry which is preliminary data.</text>
</comment>
<evidence type="ECO:0000313" key="2">
    <source>
        <dbReference type="EMBL" id="NNU15307.1"/>
    </source>
</evidence>
<evidence type="ECO:0000313" key="3">
    <source>
        <dbReference type="Proteomes" id="UP000536835"/>
    </source>
</evidence>
<dbReference type="Gene3D" id="2.30.110.10">
    <property type="entry name" value="Electron Transport, Fmn-binding Protein, Chain A"/>
    <property type="match status" value="1"/>
</dbReference>
<dbReference type="AlphaFoldDB" id="A0A7Y3W4I7"/>
<dbReference type="Proteomes" id="UP000536835">
    <property type="component" value="Unassembled WGS sequence"/>
</dbReference>
<reference evidence="2 3" key="1">
    <citation type="submission" date="2020-05" db="EMBL/GenBank/DDBJ databases">
        <title>Parvularcula mediterraneae sp. nov., isolated from polypropylene straw from shallow seawater of the seashore of Laganas in Zakynthos island, Greece.</title>
        <authorList>
            <person name="Szabo I."/>
            <person name="Al-Omari J."/>
            <person name="Rado J."/>
            <person name="Szerdahelyi G.S."/>
        </authorList>
    </citation>
    <scope>NUCLEOTIDE SEQUENCE [LARGE SCALE GENOMIC DNA]</scope>
    <source>
        <strain evidence="2 3">ZS-1/3</strain>
    </source>
</reference>
<dbReference type="Pfam" id="PF16242">
    <property type="entry name" value="Pyrid_ox_like"/>
    <property type="match status" value="1"/>
</dbReference>